<dbReference type="SUPFAM" id="SSF56300">
    <property type="entry name" value="Metallo-dependent phosphatases"/>
    <property type="match status" value="1"/>
</dbReference>
<evidence type="ECO:0000259" key="2">
    <source>
        <dbReference type="Pfam" id="PF00149"/>
    </source>
</evidence>
<dbReference type="Gene3D" id="3.60.21.10">
    <property type="match status" value="1"/>
</dbReference>
<dbReference type="PANTHER" id="PTHR30337:SF7">
    <property type="entry name" value="PHOSPHOESTERASE"/>
    <property type="match status" value="1"/>
</dbReference>
<dbReference type="PIRSF" id="PIRSF033091">
    <property type="entry name" value="Pesterase_YhaO"/>
    <property type="match status" value="1"/>
</dbReference>
<dbReference type="Pfam" id="PF00149">
    <property type="entry name" value="Metallophos"/>
    <property type="match status" value="1"/>
</dbReference>
<dbReference type="InterPro" id="IPR004843">
    <property type="entry name" value="Calcineurin-like_PHP"/>
</dbReference>
<dbReference type="KEGG" id="sep:SE_1525"/>
<dbReference type="InterPro" id="IPR014576">
    <property type="entry name" value="Pesterase_YhaO"/>
</dbReference>
<dbReference type="EMBL" id="AE015929">
    <property type="protein sequence ID" value="AAO05124.1"/>
    <property type="molecule type" value="Genomic_DNA"/>
</dbReference>
<proteinExistence type="predicted"/>
<dbReference type="RefSeq" id="WP_001829843.1">
    <property type="nucleotide sequence ID" value="NC_004461.1"/>
</dbReference>
<protein>
    <recommendedName>
        <fullName evidence="2">Calcineurin-like phosphoesterase domain-containing protein</fullName>
    </recommendedName>
</protein>
<keyword evidence="1" id="KW-0378">Hydrolase</keyword>
<reference evidence="3 4" key="1">
    <citation type="journal article" date="2003" name="Mol. Microbiol.">
        <title>Genome-based analysis of virulence genes in a non-biofilm-forming Staphylococcus epidermidis strain (ATCC 12228).</title>
        <authorList>
            <person name="Zhang Y.Q."/>
            <person name="Ren S.X."/>
            <person name="Li H.L."/>
            <person name="Wang Y.X."/>
            <person name="Fu G."/>
            <person name="Yang J."/>
            <person name="Qin Z.Q."/>
            <person name="Miao Y.G."/>
            <person name="Wang W.Y."/>
            <person name="Chen R.S."/>
            <person name="Shen Y."/>
            <person name="Chen Z."/>
            <person name="Yuan Z.H."/>
            <person name="Zhao G.P."/>
            <person name="Qu D."/>
            <person name="Danchin A."/>
            <person name="Wen Y.M."/>
        </authorList>
    </citation>
    <scope>NUCLEOTIDE SEQUENCE [LARGE SCALE GENOMIC DNA]</scope>
    <source>
        <strain evidence="4">ATCC 12228 / FDA PCI 1200</strain>
    </source>
</reference>
<name>A0A0H2VGY2_STAES</name>
<dbReference type="OrthoDB" id="9773856at2"/>
<dbReference type="AlphaFoldDB" id="A0A0H2VGY2"/>
<dbReference type="InterPro" id="IPR029052">
    <property type="entry name" value="Metallo-depent_PP-like"/>
</dbReference>
<dbReference type="InterPro" id="IPR041796">
    <property type="entry name" value="Mre11_N"/>
</dbReference>
<accession>A0A0H2VGY2</accession>
<dbReference type="GO" id="GO:0016787">
    <property type="term" value="F:hydrolase activity"/>
    <property type="evidence" value="ECO:0007669"/>
    <property type="project" value="UniProtKB-KW"/>
</dbReference>
<feature type="domain" description="Calcineurin-like phosphoesterase" evidence="2">
    <location>
        <begin position="3"/>
        <end position="199"/>
    </location>
</feature>
<organism evidence="3 4">
    <name type="scientific">Staphylococcus epidermidis (strain ATCC 12228 / FDA PCI 1200)</name>
    <dbReference type="NCBI Taxonomy" id="176280"/>
    <lineage>
        <taxon>Bacteria</taxon>
        <taxon>Bacillati</taxon>
        <taxon>Bacillota</taxon>
        <taxon>Bacilli</taxon>
        <taxon>Bacillales</taxon>
        <taxon>Staphylococcaceae</taxon>
        <taxon>Staphylococcus</taxon>
    </lineage>
</organism>
<dbReference type="InterPro" id="IPR050535">
    <property type="entry name" value="DNA_Repair-Maintenance_Comp"/>
</dbReference>
<gene>
    <name evidence="3" type="ordered locus">SE_1525</name>
</gene>
<evidence type="ECO:0000313" key="3">
    <source>
        <dbReference type="EMBL" id="AAO05124.1"/>
    </source>
</evidence>
<dbReference type="CDD" id="cd00840">
    <property type="entry name" value="MPP_Mre11_N"/>
    <property type="match status" value="1"/>
</dbReference>
<dbReference type="PATRIC" id="fig|176280.10.peg.1490"/>
<evidence type="ECO:0000313" key="4">
    <source>
        <dbReference type="Proteomes" id="UP000001411"/>
    </source>
</evidence>
<dbReference type="HOGENOM" id="CLU_026621_4_0_9"/>
<dbReference type="GeneID" id="50018400"/>
<dbReference type="eggNOG" id="COG0420">
    <property type="taxonomic scope" value="Bacteria"/>
</dbReference>
<dbReference type="Proteomes" id="UP000001411">
    <property type="component" value="Chromosome"/>
</dbReference>
<sequence length="398" mass="46445">MVKFIHCADLHLDSPFKSKSYLSPNIFEDVQKSAYESFKNIVDLALKQEVDFIIIAGDLFDSENRTLRAEVFLNEQFERLRKEQIFVYICHGNHDPLTSKITSQWPNNVSVFSNQVETYQAITKSGETIYIHGFSYQNDASYENKIDAYPSSQGQKGIHIGVLHGTYSKSSVKDRYTEFRLEDLNQRLYHYWALGHIHQREQLSDMPVINYPGNIQGRHFNELGEKGCLLVEGDHLKLTTQFYPTQFIKFEEATIETDHTSKQGLYDVIQSFKDKVRTEGKSFYRLNVRINSEDIIAPQDLIQLKEMITEFEENENQFVFIEDLNLQYVQNDEMPIVKEFSPELLDDASLFDSAMTDLYLNPRASKFLDDYNEFDKVELVNHAERLLKDEMRGEQNDN</sequence>
<dbReference type="PANTHER" id="PTHR30337">
    <property type="entry name" value="COMPONENT OF ATP-DEPENDENT DSDNA EXONUCLEASE"/>
    <property type="match status" value="1"/>
</dbReference>
<evidence type="ECO:0000256" key="1">
    <source>
        <dbReference type="ARBA" id="ARBA00022801"/>
    </source>
</evidence>